<evidence type="ECO:0000313" key="2">
    <source>
        <dbReference type="Proteomes" id="UP000001423"/>
    </source>
</evidence>
<dbReference type="Proteomes" id="UP000001423">
    <property type="component" value="Chromosome"/>
</dbReference>
<dbReference type="InterPro" id="IPR019651">
    <property type="entry name" value="Glutamate_DH_NAD-spec"/>
</dbReference>
<dbReference type="HOGENOM" id="CLU_2810925_0_0_3"/>
<reference evidence="1 2" key="1">
    <citation type="journal article" date="2003" name="Nature">
        <title>Genome divergence in two Prochlorococcus ecotypes reflects oceanic niche differentiation.</title>
        <authorList>
            <person name="Rocap G."/>
            <person name="Larimer F.W."/>
            <person name="Lamerdin J.E."/>
            <person name="Malfatti S."/>
            <person name="Chain P."/>
            <person name="Ahlgren N.A."/>
            <person name="Arellano A."/>
            <person name="Coleman M."/>
            <person name="Hauser L."/>
            <person name="Hess W.R."/>
            <person name="Johnson Z.I."/>
            <person name="Land M.L."/>
            <person name="Lindell D."/>
            <person name="Post A.F."/>
            <person name="Regala W."/>
            <person name="Shah M."/>
            <person name="Shaw S.L."/>
            <person name="Steglich C."/>
            <person name="Sullivan M.B."/>
            <person name="Ting C.S."/>
            <person name="Tolonen A."/>
            <person name="Webb E.A."/>
            <person name="Zinser E.R."/>
            <person name="Chisholm S.W."/>
        </authorList>
    </citation>
    <scope>NUCLEOTIDE SEQUENCE [LARGE SCALE GENOMIC DNA]</scope>
    <source>
        <strain evidence="2">MIT 9313</strain>
    </source>
</reference>
<dbReference type="EMBL" id="BX548175">
    <property type="protein sequence ID" value="CAE22430.1"/>
    <property type="molecule type" value="Genomic_DNA"/>
</dbReference>
<name>Q7V3T4_PROMM</name>
<keyword evidence="2" id="KW-1185">Reference proteome</keyword>
<evidence type="ECO:0000313" key="1">
    <source>
        <dbReference type="EMBL" id="CAE22430.1"/>
    </source>
</evidence>
<protein>
    <submittedName>
        <fullName evidence="1">Uncharacterized protein</fullName>
    </submittedName>
</protein>
<dbReference type="Pfam" id="PF10712">
    <property type="entry name" value="NAD-GH"/>
    <property type="match status" value="1"/>
</dbReference>
<dbReference type="AlphaFoldDB" id="Q7V3T4"/>
<accession>Q7V3T4</accession>
<dbReference type="KEGG" id="pmt:PMT_2256"/>
<proteinExistence type="predicted"/>
<dbReference type="eggNOG" id="ENOG5032EEG">
    <property type="taxonomic scope" value="Bacteria"/>
</dbReference>
<sequence>MALGDLANQLILIFGISDHGGSCSKPFSVSNHDGLATLHYSDTTVRGSKVNANNLSHSCRPPKDLCLEQVHPRQ</sequence>
<organism evidence="1 2">
    <name type="scientific">Prochlorococcus marinus (strain MIT 9313)</name>
    <dbReference type="NCBI Taxonomy" id="74547"/>
    <lineage>
        <taxon>Bacteria</taxon>
        <taxon>Bacillati</taxon>
        <taxon>Cyanobacteriota</taxon>
        <taxon>Cyanophyceae</taxon>
        <taxon>Synechococcales</taxon>
        <taxon>Prochlorococcaceae</taxon>
        <taxon>Prochlorococcus</taxon>
    </lineage>
</organism>
<gene>
    <name evidence="1" type="ordered locus">PMT_2256</name>
</gene>